<organism evidence="5 6">
    <name type="scientific">Prevotella amnii DNF00058</name>
    <dbReference type="NCBI Taxonomy" id="1401066"/>
    <lineage>
        <taxon>Bacteria</taxon>
        <taxon>Pseudomonadati</taxon>
        <taxon>Bacteroidota</taxon>
        <taxon>Bacteroidia</taxon>
        <taxon>Bacteroidales</taxon>
        <taxon>Prevotellaceae</taxon>
        <taxon>Prevotella</taxon>
    </lineage>
</organism>
<dbReference type="Gene3D" id="1.10.10.10">
    <property type="entry name" value="Winged helix-like DNA-binding domain superfamily/Winged helix DNA-binding domain"/>
    <property type="match status" value="1"/>
</dbReference>
<dbReference type="PROSITE" id="PS51000">
    <property type="entry name" value="HTH_DEOR_2"/>
    <property type="match status" value="1"/>
</dbReference>
<keyword evidence="2" id="KW-0238">DNA-binding</keyword>
<dbReference type="EMBL" id="JRNU01000010">
    <property type="protein sequence ID" value="KGF52534.1"/>
    <property type="molecule type" value="Genomic_DNA"/>
</dbReference>
<evidence type="ECO:0000256" key="2">
    <source>
        <dbReference type="ARBA" id="ARBA00023125"/>
    </source>
</evidence>
<evidence type="ECO:0000313" key="5">
    <source>
        <dbReference type="EMBL" id="KGF52534.1"/>
    </source>
</evidence>
<dbReference type="InterPro" id="IPR036390">
    <property type="entry name" value="WH_DNA-bd_sf"/>
</dbReference>
<keyword evidence="6" id="KW-1185">Reference proteome</keyword>
<dbReference type="InterPro" id="IPR018356">
    <property type="entry name" value="Tscrpt_reg_HTH_DeoR_CS"/>
</dbReference>
<dbReference type="PANTHER" id="PTHR30363">
    <property type="entry name" value="HTH-TYPE TRANSCRIPTIONAL REGULATOR SRLR-RELATED"/>
    <property type="match status" value="1"/>
</dbReference>
<protein>
    <submittedName>
        <fullName evidence="5">Transcriptional regulator</fullName>
    </submittedName>
</protein>
<dbReference type="SUPFAM" id="SSF46785">
    <property type="entry name" value="Winged helix' DNA-binding domain"/>
    <property type="match status" value="1"/>
</dbReference>
<dbReference type="InterPro" id="IPR014036">
    <property type="entry name" value="DeoR-like_C"/>
</dbReference>
<dbReference type="SMART" id="SM01134">
    <property type="entry name" value="DeoRC"/>
    <property type="match status" value="1"/>
</dbReference>
<gene>
    <name evidence="5" type="ORF">HMPREF9302_02890</name>
</gene>
<dbReference type="PROSITE" id="PS00894">
    <property type="entry name" value="HTH_DEOR_1"/>
    <property type="match status" value="1"/>
</dbReference>
<keyword evidence="3" id="KW-0804">Transcription</keyword>
<sequence>MTKEERHSIILDQLIKKDSVLVTDLASILNVTSVTIRKDLTELEIQGKLYRSHGKAILIDPFTINRSVNDKERLYQEEKMSIGYEAAQLITHDDSILIASGTTLHNFARCIHPKHRLTAMTSSTSISQILSQKEDIDIIQLGGTLRHSSLSVVGDYSKMMLSECSFSKLFLGVDGIDFDFGITTTDIREARLNKAMMEASQKIIVLADSSKFGKRGFAKISNLEEIDIIITDEHIKKADVLRIEELGIKLVIARGNTQVNSKQ</sequence>
<dbReference type="Pfam" id="PF08220">
    <property type="entry name" value="HTH_DeoR"/>
    <property type="match status" value="1"/>
</dbReference>
<dbReference type="InterPro" id="IPR036388">
    <property type="entry name" value="WH-like_DNA-bd_sf"/>
</dbReference>
<dbReference type="Proteomes" id="UP000029614">
    <property type="component" value="Unassembled WGS sequence"/>
</dbReference>
<proteinExistence type="predicted"/>
<evidence type="ECO:0000313" key="6">
    <source>
        <dbReference type="Proteomes" id="UP000029614"/>
    </source>
</evidence>
<reference evidence="5 6" key="1">
    <citation type="submission" date="2014-07" db="EMBL/GenBank/DDBJ databases">
        <authorList>
            <person name="McCorrison J."/>
            <person name="Sanka R."/>
            <person name="Torralba M."/>
            <person name="Gillis M."/>
            <person name="Haft D.H."/>
            <person name="Methe B."/>
            <person name="Sutton G."/>
            <person name="Nelson K.E."/>
        </authorList>
    </citation>
    <scope>NUCLEOTIDE SEQUENCE [LARGE SCALE GENOMIC DNA]</scope>
    <source>
        <strain evidence="5 6">DNF00058</strain>
    </source>
</reference>
<dbReference type="AlphaFoldDB" id="A0A096D4S0"/>
<dbReference type="OrthoDB" id="9797223at2"/>
<dbReference type="GO" id="GO:0003700">
    <property type="term" value="F:DNA-binding transcription factor activity"/>
    <property type="evidence" value="ECO:0007669"/>
    <property type="project" value="InterPro"/>
</dbReference>
<accession>A0A096D4S0</accession>
<dbReference type="SUPFAM" id="SSF100950">
    <property type="entry name" value="NagB/RpiA/CoA transferase-like"/>
    <property type="match status" value="1"/>
</dbReference>
<evidence type="ECO:0000256" key="3">
    <source>
        <dbReference type="ARBA" id="ARBA00023163"/>
    </source>
</evidence>
<dbReference type="RefSeq" id="WP_008450061.1">
    <property type="nucleotide sequence ID" value="NZ_JRNU01000010.1"/>
</dbReference>
<feature type="domain" description="HTH deoR-type" evidence="4">
    <location>
        <begin position="3"/>
        <end position="58"/>
    </location>
</feature>
<keyword evidence="1" id="KW-0805">Transcription regulation</keyword>
<dbReference type="PANTHER" id="PTHR30363:SF44">
    <property type="entry name" value="AGA OPERON TRANSCRIPTIONAL REPRESSOR-RELATED"/>
    <property type="match status" value="1"/>
</dbReference>
<evidence type="ECO:0000259" key="4">
    <source>
        <dbReference type="PROSITE" id="PS51000"/>
    </source>
</evidence>
<dbReference type="InterPro" id="IPR001034">
    <property type="entry name" value="DeoR_HTH"/>
</dbReference>
<dbReference type="PRINTS" id="PR00037">
    <property type="entry name" value="HTHLACR"/>
</dbReference>
<dbReference type="InterPro" id="IPR037171">
    <property type="entry name" value="NagB/RpiA_transferase-like"/>
</dbReference>
<comment type="caution">
    <text evidence="5">The sequence shown here is derived from an EMBL/GenBank/DDBJ whole genome shotgun (WGS) entry which is preliminary data.</text>
</comment>
<name>A0A096D4S0_9BACT</name>
<evidence type="ECO:0000256" key="1">
    <source>
        <dbReference type="ARBA" id="ARBA00023015"/>
    </source>
</evidence>
<dbReference type="GO" id="GO:0003677">
    <property type="term" value="F:DNA binding"/>
    <property type="evidence" value="ECO:0007669"/>
    <property type="project" value="UniProtKB-KW"/>
</dbReference>
<dbReference type="SMART" id="SM00420">
    <property type="entry name" value="HTH_DEOR"/>
    <property type="match status" value="1"/>
</dbReference>
<dbReference type="Pfam" id="PF00455">
    <property type="entry name" value="DeoRC"/>
    <property type="match status" value="1"/>
</dbReference>
<dbReference type="InterPro" id="IPR050313">
    <property type="entry name" value="Carb_Metab_HTH_regulators"/>
</dbReference>
<dbReference type="Gene3D" id="3.40.50.1360">
    <property type="match status" value="1"/>
</dbReference>